<keyword evidence="2" id="KW-1185">Reference proteome</keyword>
<accession>A0AC61S3P7</accession>
<keyword evidence="1" id="KW-0560">Oxidoreductase</keyword>
<reference evidence="1" key="1">
    <citation type="submission" date="2019-04" db="EMBL/GenBank/DDBJ databases">
        <title>Microbes associate with the intestines of laboratory mice.</title>
        <authorList>
            <person name="Navarre W."/>
            <person name="Wong E."/>
            <person name="Huang K.C."/>
            <person name="Tropini C."/>
            <person name="Ng K."/>
            <person name="Yu B."/>
        </authorList>
    </citation>
    <scope>NUCLEOTIDE SEQUENCE</scope>
    <source>
        <strain evidence="1">NM86_A22</strain>
    </source>
</reference>
<dbReference type="Proteomes" id="UP000305401">
    <property type="component" value="Unassembled WGS sequence"/>
</dbReference>
<name>A0AC61S3P7_9BACT</name>
<dbReference type="EC" id="1.1.1.47" evidence="1"/>
<evidence type="ECO:0000313" key="2">
    <source>
        <dbReference type="Proteomes" id="UP000305401"/>
    </source>
</evidence>
<dbReference type="EMBL" id="SSTG01000183">
    <property type="protein sequence ID" value="THG43438.1"/>
    <property type="molecule type" value="Genomic_DNA"/>
</dbReference>
<proteinExistence type="predicted"/>
<protein>
    <submittedName>
        <fullName evidence="1">Glucose 1-dehydrogenase</fullName>
        <ecNumber evidence="1">1.1.1.47</ecNumber>
    </submittedName>
</protein>
<comment type="caution">
    <text evidence="1">The sequence shown here is derived from an EMBL/GenBank/DDBJ whole genome shotgun (WGS) entry which is preliminary data.</text>
</comment>
<gene>
    <name evidence="1" type="ORF">E5990_10225</name>
</gene>
<evidence type="ECO:0000313" key="1">
    <source>
        <dbReference type="EMBL" id="THG43438.1"/>
    </source>
</evidence>
<sequence length="258" mass="26896">MKIDELFDLTGKVAVVTGGGDGIGKGVCEILASAGASVVVSNRTLSRAETVANVINNAGGRAVPFACDVLDDAALVALVDFAVSAFGTVNVLVNNAGMGGGGRENPFQIDRAYVERIYAMNVVAPWRLCQLAVPHMNKSGYGSIVNITSMSSINNDPEMSIYGSSKAALNHMASNLAYDFGPMGIRINCVGPGATRTHALSTVLTPEIEHKMLQHTPIKRLGEVSDIAGAVLYFAAPVSEWVSGQVLFVNGGGVQALD</sequence>
<organism evidence="1 2">
    <name type="scientific">Muribaculum caecicola</name>
    <dbReference type="NCBI Taxonomy" id="3038144"/>
    <lineage>
        <taxon>Bacteria</taxon>
        <taxon>Pseudomonadati</taxon>
        <taxon>Bacteroidota</taxon>
        <taxon>Bacteroidia</taxon>
        <taxon>Bacteroidales</taxon>
        <taxon>Muribaculaceae</taxon>
        <taxon>Muribaculum</taxon>
    </lineage>
</organism>